<dbReference type="OrthoDB" id="2314876at2"/>
<name>A0A176THY1_9LACO</name>
<organism evidence="2 5">
    <name type="scientific">Pediococcus parvulus</name>
    <dbReference type="NCBI Taxonomy" id="54062"/>
    <lineage>
        <taxon>Bacteria</taxon>
        <taxon>Bacillati</taxon>
        <taxon>Bacillota</taxon>
        <taxon>Bacilli</taxon>
        <taxon>Lactobacillales</taxon>
        <taxon>Lactobacillaceae</taxon>
        <taxon>Pediococcus</taxon>
    </lineage>
</organism>
<dbReference type="EMBL" id="WERX01000003">
    <property type="protein sequence ID" value="MDV7693555.1"/>
    <property type="molecule type" value="Genomic_DNA"/>
</dbReference>
<proteinExistence type="predicted"/>
<sequence length="199" mass="22949">MSSNKLDNLAKLLADPKVNRILEAARPKKGITVKQLAKILKEKPSNLYYPIQKMTDFGLLKVVAENEIKNLTEKVYSSASLYKRSQQKKLGLKENEIDLSNEYVLNHTDDLLEFFMINQKRMLTSFEKNMDFIQAGGKVNEVNFSWAVSTLELSKRGQIELLKKINQLTTDFKDPHPEDPQFSFNLDMTLYSDDEPKDK</sequence>
<dbReference type="Proteomes" id="UP001275867">
    <property type="component" value="Unassembled WGS sequence"/>
</dbReference>
<dbReference type="GeneID" id="93382053"/>
<keyword evidence="4" id="KW-1185">Reference proteome</keyword>
<reference evidence="3 4" key="1">
    <citation type="submission" date="2016-05" db="EMBL/GenBank/DDBJ databases">
        <title>Draft genome sequence of Pediococcus parvulus 2.6, a probiotic beta-glucan producer strain.</title>
        <authorList>
            <person name="Mohedano M.L."/>
            <person name="Perez-Ramos A."/>
            <person name="Duenas M.T."/>
            <person name="Lamontanara A."/>
            <person name="Orru L."/>
            <person name="Spano G."/>
            <person name="Capozzi V."/>
            <person name="Lopez P."/>
        </authorList>
    </citation>
    <scope>NUCLEOTIDE SEQUENCE [LARGE SCALE GENOMIC DNA]</scope>
    <source>
        <strain evidence="3 4">2.6</strain>
    </source>
</reference>
<keyword evidence="1" id="KW-0238">DNA-binding</keyword>
<dbReference type="InterPro" id="IPR036388">
    <property type="entry name" value="WH-like_DNA-bd_sf"/>
</dbReference>
<dbReference type="RefSeq" id="WP_057782910.1">
    <property type="nucleotide sequence ID" value="NZ_BJWE01000006.1"/>
</dbReference>
<dbReference type="GO" id="GO:0003677">
    <property type="term" value="F:DNA binding"/>
    <property type="evidence" value="ECO:0007669"/>
    <property type="project" value="UniProtKB-KW"/>
</dbReference>
<dbReference type="InterPro" id="IPR036390">
    <property type="entry name" value="WH_DNA-bd_sf"/>
</dbReference>
<protein>
    <submittedName>
        <fullName evidence="2">Helix-turn-helix domain-containing protein</fullName>
    </submittedName>
</protein>
<dbReference type="InterPro" id="IPR011991">
    <property type="entry name" value="ArsR-like_HTH"/>
</dbReference>
<accession>A0A176THY1</accession>
<dbReference type="Gene3D" id="1.10.10.10">
    <property type="entry name" value="Winged helix-like DNA-binding domain superfamily/Winged helix DNA-binding domain"/>
    <property type="match status" value="1"/>
</dbReference>
<dbReference type="SUPFAM" id="SSF46785">
    <property type="entry name" value="Winged helix' DNA-binding domain"/>
    <property type="match status" value="1"/>
</dbReference>
<reference evidence="2" key="2">
    <citation type="submission" date="2019-10" db="EMBL/GenBank/DDBJ databases">
        <title>Malate fermentation in French cider.</title>
        <authorList>
            <person name="Cousin F.J."/>
            <person name="Medina Fernandez S."/>
            <person name="Misery B."/>
            <person name="Laplace J.-M."/>
            <person name="Cretenet M."/>
        </authorList>
    </citation>
    <scope>NUCLEOTIDE SEQUENCE</scope>
    <source>
        <strain evidence="2">UCMA15901</strain>
    </source>
</reference>
<dbReference type="EMBL" id="LXND01000091">
    <property type="protein sequence ID" value="OAD63081.1"/>
    <property type="molecule type" value="Genomic_DNA"/>
</dbReference>
<evidence type="ECO:0000313" key="2">
    <source>
        <dbReference type="EMBL" id="MDV7693555.1"/>
    </source>
</evidence>
<evidence type="ECO:0000313" key="3">
    <source>
        <dbReference type="EMBL" id="OAD63081.1"/>
    </source>
</evidence>
<evidence type="ECO:0000256" key="1">
    <source>
        <dbReference type="ARBA" id="ARBA00023125"/>
    </source>
</evidence>
<dbReference type="Proteomes" id="UP000077280">
    <property type="component" value="Unassembled WGS sequence"/>
</dbReference>
<comment type="caution">
    <text evidence="2">The sequence shown here is derived from an EMBL/GenBank/DDBJ whole genome shotgun (WGS) entry which is preliminary data.</text>
</comment>
<evidence type="ECO:0000313" key="5">
    <source>
        <dbReference type="Proteomes" id="UP001275867"/>
    </source>
</evidence>
<evidence type="ECO:0000313" key="4">
    <source>
        <dbReference type="Proteomes" id="UP000077280"/>
    </source>
</evidence>
<dbReference type="Pfam" id="PF12840">
    <property type="entry name" value="HTH_20"/>
    <property type="match status" value="1"/>
</dbReference>
<gene>
    <name evidence="3" type="ORF">A7K95_10640</name>
    <name evidence="2" type="ORF">GA842_01415</name>
</gene>
<dbReference type="CDD" id="cd00090">
    <property type="entry name" value="HTH_ARSR"/>
    <property type="match status" value="1"/>
</dbReference>
<dbReference type="AlphaFoldDB" id="A0A176THY1"/>